<sequence length="172" mass="18549">MAFQPCPVVTQPAAINSSCPCPYRDWKSGLTDCSSDQSICFCGIFCLPCLMCKVAAQYGECFCVPFLPGALVAMRTGLREQLRIKVPVSGGTSGKVPAGDCQEAQKRALRLAHGSYSQGEGGRCRQAGREQMHRALQPFAQWTPELYPTAAAVAAAHVLCRATAHRLVESRN</sequence>
<dbReference type="KEGG" id="pmua:114603352"/>
<name>A0A670IM59_PODMU</name>
<comment type="similarity">
    <text evidence="1">Belongs to the cornifelin family.</text>
</comment>
<dbReference type="NCBIfam" id="TIGR01571">
    <property type="entry name" value="A_thal_Cys_rich"/>
    <property type="match status" value="1"/>
</dbReference>
<keyword evidence="3" id="KW-1185">Reference proteome</keyword>
<reference evidence="2 3" key="1">
    <citation type="journal article" date="2019" name="Proc. Natl. Acad. Sci. U.S.A.">
        <title>Regulatory changes in pterin and carotenoid genes underlie balanced color polymorphisms in the wall lizard.</title>
        <authorList>
            <person name="Andrade P."/>
            <person name="Pinho C."/>
            <person name="Perez I de Lanuza G."/>
            <person name="Afonso S."/>
            <person name="Brejcha J."/>
            <person name="Rubin C.J."/>
            <person name="Wallerman O."/>
            <person name="Pereira P."/>
            <person name="Sabatino S.J."/>
            <person name="Bellati A."/>
            <person name="Pellitteri-Rosa D."/>
            <person name="Bosakova Z."/>
            <person name="Bunikis I."/>
            <person name="Carretero M.A."/>
            <person name="Feiner N."/>
            <person name="Marsik P."/>
            <person name="Pauperio F."/>
            <person name="Salvi D."/>
            <person name="Soler L."/>
            <person name="While G.M."/>
            <person name="Uller T."/>
            <person name="Font E."/>
            <person name="Andersson L."/>
            <person name="Carneiro M."/>
        </authorList>
    </citation>
    <scope>NUCLEOTIDE SEQUENCE</scope>
</reference>
<evidence type="ECO:0000256" key="1">
    <source>
        <dbReference type="ARBA" id="ARBA00009024"/>
    </source>
</evidence>
<gene>
    <name evidence="2" type="primary">LOC114603352</name>
</gene>
<reference evidence="2" key="2">
    <citation type="submission" date="2025-08" db="UniProtKB">
        <authorList>
            <consortium name="Ensembl"/>
        </authorList>
    </citation>
    <scope>IDENTIFICATION</scope>
</reference>
<protein>
    <submittedName>
        <fullName evidence="2">Cornifelin-like</fullName>
    </submittedName>
</protein>
<organism evidence="2 3">
    <name type="scientific">Podarcis muralis</name>
    <name type="common">Wall lizard</name>
    <name type="synonym">Lacerta muralis</name>
    <dbReference type="NCBI Taxonomy" id="64176"/>
    <lineage>
        <taxon>Eukaryota</taxon>
        <taxon>Metazoa</taxon>
        <taxon>Chordata</taxon>
        <taxon>Craniata</taxon>
        <taxon>Vertebrata</taxon>
        <taxon>Euteleostomi</taxon>
        <taxon>Lepidosauria</taxon>
        <taxon>Squamata</taxon>
        <taxon>Bifurcata</taxon>
        <taxon>Unidentata</taxon>
        <taxon>Episquamata</taxon>
        <taxon>Laterata</taxon>
        <taxon>Lacertibaenia</taxon>
        <taxon>Lacertidae</taxon>
        <taxon>Podarcis</taxon>
    </lineage>
</organism>
<reference evidence="2" key="3">
    <citation type="submission" date="2025-09" db="UniProtKB">
        <authorList>
            <consortium name="Ensembl"/>
        </authorList>
    </citation>
    <scope>IDENTIFICATION</scope>
</reference>
<evidence type="ECO:0000313" key="2">
    <source>
        <dbReference type="Ensembl" id="ENSPMRP00000012332.1"/>
    </source>
</evidence>
<dbReference type="GeneID" id="114603352"/>
<dbReference type="GeneTree" id="ENSGT01000000216948"/>
<evidence type="ECO:0000313" key="3">
    <source>
        <dbReference type="Proteomes" id="UP000472272"/>
    </source>
</evidence>
<dbReference type="Proteomes" id="UP000472272">
    <property type="component" value="Chromosome 8"/>
</dbReference>
<proteinExistence type="inferred from homology"/>
<accession>A0A670IM59</accession>
<dbReference type="AlphaFoldDB" id="A0A670IM59"/>
<dbReference type="RefSeq" id="XP_028598096.1">
    <property type="nucleotide sequence ID" value="XM_028742263.1"/>
</dbReference>
<dbReference type="Ensembl" id="ENSPMRT00000013162.1">
    <property type="protein sequence ID" value="ENSPMRP00000012332.1"/>
    <property type="gene ID" value="ENSPMRG00000008244.1"/>
</dbReference>
<dbReference type="InterPro" id="IPR006461">
    <property type="entry name" value="PLAC_motif_containing"/>
</dbReference>